<dbReference type="OrthoDB" id="9808360at2"/>
<sequence length="151" mass="15945">MKLSQGVEWGLHCVVLLARMPAETVVRRTDLADYHGLAEPTLAKHLHSLTRAGLLHAVPGPKGGYRLGRPAADISVLDVVEAIDGTSRMFVCTEIRQRGTGALSPEQCGGPCLINAAMGDAERAWRDSLRTVTIAGLAARIPAPVTAGETA</sequence>
<accession>A0A372JNU7</accession>
<organism evidence="1 2">
    <name type="scientific">Actinomadura logoneensis</name>
    <dbReference type="NCBI Taxonomy" id="2293572"/>
    <lineage>
        <taxon>Bacteria</taxon>
        <taxon>Bacillati</taxon>
        <taxon>Actinomycetota</taxon>
        <taxon>Actinomycetes</taxon>
        <taxon>Streptosporangiales</taxon>
        <taxon>Thermomonosporaceae</taxon>
        <taxon>Actinomadura</taxon>
    </lineage>
</organism>
<dbReference type="PROSITE" id="PS51197">
    <property type="entry name" value="HTH_RRF2_2"/>
    <property type="match status" value="1"/>
</dbReference>
<dbReference type="AlphaFoldDB" id="A0A372JNU7"/>
<dbReference type="Proteomes" id="UP000261811">
    <property type="component" value="Unassembled WGS sequence"/>
</dbReference>
<evidence type="ECO:0000313" key="2">
    <source>
        <dbReference type="Proteomes" id="UP000261811"/>
    </source>
</evidence>
<dbReference type="GO" id="GO:0003700">
    <property type="term" value="F:DNA-binding transcription factor activity"/>
    <property type="evidence" value="ECO:0007669"/>
    <property type="project" value="TreeGrafter"/>
</dbReference>
<keyword evidence="2" id="KW-1185">Reference proteome</keyword>
<dbReference type="PANTHER" id="PTHR33221:SF13">
    <property type="entry name" value="TRANSCRIPTIONAL REGULATOR-RELATED"/>
    <property type="match status" value="1"/>
</dbReference>
<proteinExistence type="predicted"/>
<dbReference type="NCBIfam" id="TIGR00738">
    <property type="entry name" value="rrf2_super"/>
    <property type="match status" value="1"/>
</dbReference>
<dbReference type="PROSITE" id="PS01332">
    <property type="entry name" value="HTH_RRF2_1"/>
    <property type="match status" value="1"/>
</dbReference>
<gene>
    <name evidence="1" type="ORF">DZF91_10715</name>
</gene>
<dbReference type="RefSeq" id="WP_117357319.1">
    <property type="nucleotide sequence ID" value="NZ_QURH01000199.1"/>
</dbReference>
<dbReference type="Gene3D" id="1.10.10.10">
    <property type="entry name" value="Winged helix-like DNA-binding domain superfamily/Winged helix DNA-binding domain"/>
    <property type="match status" value="1"/>
</dbReference>
<dbReference type="InterPro" id="IPR036388">
    <property type="entry name" value="WH-like_DNA-bd_sf"/>
</dbReference>
<dbReference type="PANTHER" id="PTHR33221">
    <property type="entry name" value="WINGED HELIX-TURN-HELIX TRANSCRIPTIONAL REGULATOR, RRF2 FAMILY"/>
    <property type="match status" value="1"/>
</dbReference>
<dbReference type="GO" id="GO:0005829">
    <property type="term" value="C:cytosol"/>
    <property type="evidence" value="ECO:0007669"/>
    <property type="project" value="TreeGrafter"/>
</dbReference>
<reference evidence="1 2" key="1">
    <citation type="submission" date="2018-08" db="EMBL/GenBank/DDBJ databases">
        <title>Actinomadura jelena sp. nov., a novel Actinomycete isolated from soil in Chad.</title>
        <authorList>
            <person name="Shi L."/>
        </authorList>
    </citation>
    <scope>NUCLEOTIDE SEQUENCE [LARGE SCALE GENOMIC DNA]</scope>
    <source>
        <strain evidence="1 2">NEAU-G17</strain>
    </source>
</reference>
<dbReference type="InterPro" id="IPR000944">
    <property type="entry name" value="Tscrpt_reg_Rrf2"/>
</dbReference>
<dbReference type="InterPro" id="IPR030489">
    <property type="entry name" value="TR_Rrf2-type_CS"/>
</dbReference>
<dbReference type="InterPro" id="IPR036390">
    <property type="entry name" value="WH_DNA-bd_sf"/>
</dbReference>
<name>A0A372JNU7_9ACTN</name>
<dbReference type="SUPFAM" id="SSF46785">
    <property type="entry name" value="Winged helix' DNA-binding domain"/>
    <property type="match status" value="1"/>
</dbReference>
<dbReference type="EMBL" id="QURH01000199">
    <property type="protein sequence ID" value="RFU41640.1"/>
    <property type="molecule type" value="Genomic_DNA"/>
</dbReference>
<protein>
    <submittedName>
        <fullName evidence="1">Rrf2 family transcriptional regulator</fullName>
    </submittedName>
</protein>
<dbReference type="Pfam" id="PF02082">
    <property type="entry name" value="Rrf2"/>
    <property type="match status" value="1"/>
</dbReference>
<comment type="caution">
    <text evidence="1">The sequence shown here is derived from an EMBL/GenBank/DDBJ whole genome shotgun (WGS) entry which is preliminary data.</text>
</comment>
<evidence type="ECO:0000313" key="1">
    <source>
        <dbReference type="EMBL" id="RFU41640.1"/>
    </source>
</evidence>